<comment type="caution">
    <text evidence="2">The sequence shown here is derived from an EMBL/GenBank/DDBJ whole genome shotgun (WGS) entry which is preliminary data.</text>
</comment>
<accession>A0ABT7LC49</accession>
<dbReference type="InterPro" id="IPR038763">
    <property type="entry name" value="DHH_sf"/>
</dbReference>
<keyword evidence="3" id="KW-1185">Reference proteome</keyword>
<evidence type="ECO:0000313" key="2">
    <source>
        <dbReference type="EMBL" id="MDL4843004.1"/>
    </source>
</evidence>
<evidence type="ECO:0000259" key="1">
    <source>
        <dbReference type="Pfam" id="PF26386"/>
    </source>
</evidence>
<gene>
    <name evidence="2" type="ORF">QQS35_21430</name>
</gene>
<dbReference type="Gene3D" id="3.10.310.30">
    <property type="match status" value="1"/>
</dbReference>
<sequence length="404" mass="46923">MYKLLSHNDLDGVGCGILAKLAFGNKVNVRYNSISSLDCEVNYFLENNNKDIFLFITDLSVNEENEKRLESFYQAGGKVKLLDHHKTALTFNEYDWGQVEVEDNEGKLTSATSLFYNYLIAQKLLDPSETIAEFVELVRQYDTWEWEKNDNIKAKQLNTLFFLISIDDFEQKMIPRLTTTDSFDFDEFELKLLEMEEEKTERYIRRKRRQLIQSEVNGYFAGIVHAESYHSELGNELGKEYPHLDYIVILNMGGKRMGFRTIHDDVDVSEVAGLFGGGGHEKASGAVLTDDAYKLYVDAPFKFEALREDAKRNRFNLKNSTFGSLYKGKNDIFLLYPVDDGKWEIEKNKTIMNKSFSSFNEAEKFLKRNYQAWLDRDEAFVQYLIDELNKNKNADSTEKNVKDI</sequence>
<dbReference type="PANTHER" id="PTHR42146">
    <property type="entry name" value="3',5'-CYCLIC-NUCLEOTIDE PHOSPHODIESTERASE"/>
    <property type="match status" value="1"/>
</dbReference>
<dbReference type="EMBL" id="JASTZU010000063">
    <property type="protein sequence ID" value="MDL4843004.1"/>
    <property type="molecule type" value="Genomic_DNA"/>
</dbReference>
<protein>
    <submittedName>
        <fullName evidence="2">Oligoribonuclease</fullName>
    </submittedName>
</protein>
<dbReference type="SUPFAM" id="SSF64182">
    <property type="entry name" value="DHH phosphoesterases"/>
    <property type="match status" value="1"/>
</dbReference>
<organism evidence="2 3">
    <name type="scientific">Aquibacillus rhizosphaerae</name>
    <dbReference type="NCBI Taxonomy" id="3051431"/>
    <lineage>
        <taxon>Bacteria</taxon>
        <taxon>Bacillati</taxon>
        <taxon>Bacillota</taxon>
        <taxon>Bacilli</taxon>
        <taxon>Bacillales</taxon>
        <taxon>Bacillaceae</taxon>
        <taxon>Aquibacillus</taxon>
    </lineage>
</organism>
<evidence type="ECO:0000313" key="3">
    <source>
        <dbReference type="Proteomes" id="UP001235343"/>
    </source>
</evidence>
<dbReference type="PANTHER" id="PTHR42146:SF1">
    <property type="entry name" value="OLIGORIBONUCLEASE NRNB"/>
    <property type="match status" value="1"/>
</dbReference>
<name>A0ABT7LC49_9BACI</name>
<feature type="domain" description="Oligoribonuclease NrnB C-terminal" evidence="1">
    <location>
        <begin position="323"/>
        <end position="393"/>
    </location>
</feature>
<dbReference type="RefSeq" id="WP_285934297.1">
    <property type="nucleotide sequence ID" value="NZ_JASTZU010000063.1"/>
</dbReference>
<reference evidence="2 3" key="1">
    <citation type="submission" date="2023-06" db="EMBL/GenBank/DDBJ databases">
        <title>Aquibacillus rhizosphaerae LR5S19.</title>
        <authorList>
            <person name="Sun J.-Q."/>
        </authorList>
    </citation>
    <scope>NUCLEOTIDE SEQUENCE [LARGE SCALE GENOMIC DNA]</scope>
    <source>
        <strain evidence="2 3">LR5S19</strain>
    </source>
</reference>
<proteinExistence type="predicted"/>
<dbReference type="Proteomes" id="UP001235343">
    <property type="component" value="Unassembled WGS sequence"/>
</dbReference>
<dbReference type="Pfam" id="PF26386">
    <property type="entry name" value="NrnB_C"/>
    <property type="match status" value="1"/>
</dbReference>
<dbReference type="InterPro" id="IPR058608">
    <property type="entry name" value="NrnB_C"/>
</dbReference>
<dbReference type="InterPro" id="IPR052968">
    <property type="entry name" value="Nucleotide_metab_enz"/>
</dbReference>